<evidence type="ECO:0000256" key="1">
    <source>
        <dbReference type="ARBA" id="ARBA00004123"/>
    </source>
</evidence>
<name>A0A8J2Q455_9BILA</name>
<feature type="compositionally biased region" description="Basic and acidic residues" evidence="7">
    <location>
        <begin position="439"/>
        <end position="453"/>
    </location>
</feature>
<comment type="subcellular location">
    <subcellularLocation>
        <location evidence="1">Nucleus</location>
    </subcellularLocation>
</comment>
<dbReference type="GO" id="GO:0071013">
    <property type="term" value="C:catalytic step 2 spliceosome"/>
    <property type="evidence" value="ECO:0007669"/>
    <property type="project" value="TreeGrafter"/>
</dbReference>
<dbReference type="GO" id="GO:0006457">
    <property type="term" value="P:protein folding"/>
    <property type="evidence" value="ECO:0007669"/>
    <property type="project" value="InterPro"/>
</dbReference>
<evidence type="ECO:0000256" key="3">
    <source>
        <dbReference type="ARBA" id="ARBA00023242"/>
    </source>
</evidence>
<feature type="compositionally biased region" description="Basic and acidic residues" evidence="7">
    <location>
        <begin position="401"/>
        <end position="412"/>
    </location>
</feature>
<evidence type="ECO:0000256" key="7">
    <source>
        <dbReference type="SAM" id="MobiDB-lite"/>
    </source>
</evidence>
<dbReference type="FunFam" id="2.40.100.10:FF:000007">
    <property type="entry name" value="Peptidyl-prolyl cis-trans isomerase CWC27 homolog"/>
    <property type="match status" value="1"/>
</dbReference>
<dbReference type="AlphaFoldDB" id="A0A8J2Q455"/>
<accession>A0A8J2Q455</accession>
<comment type="caution">
    <text evidence="9">The sequence shown here is derived from an EMBL/GenBank/DDBJ whole genome shotgun (WGS) entry which is preliminary data.</text>
</comment>
<dbReference type="PRINTS" id="PR00153">
    <property type="entry name" value="CSAPPISMRASE"/>
</dbReference>
<dbReference type="Proteomes" id="UP000746747">
    <property type="component" value="Unassembled WGS sequence"/>
</dbReference>
<reference evidence="9" key="1">
    <citation type="submission" date="2021-09" db="EMBL/GenBank/DDBJ databases">
        <authorList>
            <consortium name="Pathogen Informatics"/>
        </authorList>
    </citation>
    <scope>NUCLEOTIDE SEQUENCE</scope>
</reference>
<evidence type="ECO:0000256" key="6">
    <source>
        <dbReference type="ARBA" id="ARBA00046368"/>
    </source>
</evidence>
<evidence type="ECO:0000256" key="2">
    <source>
        <dbReference type="ARBA" id="ARBA00007365"/>
    </source>
</evidence>
<dbReference type="PANTHER" id="PTHR45625:SF6">
    <property type="entry name" value="SPLICEOSOME-ASSOCIATED PROTEIN CWC27 HOMOLOG"/>
    <property type="match status" value="1"/>
</dbReference>
<dbReference type="Pfam" id="PF00160">
    <property type="entry name" value="Pro_isomerase"/>
    <property type="match status" value="1"/>
</dbReference>
<comment type="subunit">
    <text evidence="6">Part of the activated spliceosome B/catalytic step 1 spliceosome, one of the forms of the spliceosome which has a well-formed active site but still cannot catalyze the branching reaction and is composed at least of 52 proteins, the U2, U5 and U6 snRNAs and the pre-mRNA. Recruited during early steps of activated spliceosome B maturation, it is probably one of the first proteins released from this complex as he matures to the spliceosome C complex. Component of the minor spliceosome, which splices U12-type introns.</text>
</comment>
<dbReference type="Gene3D" id="2.40.100.10">
    <property type="entry name" value="Cyclophilin-like"/>
    <property type="match status" value="1"/>
</dbReference>
<feature type="domain" description="PPIase cyclophilin-type" evidence="8">
    <location>
        <begin position="19"/>
        <end position="166"/>
    </location>
</feature>
<feature type="region of interest" description="Disordered" evidence="7">
    <location>
        <begin position="392"/>
        <end position="412"/>
    </location>
</feature>
<evidence type="ECO:0000313" key="9">
    <source>
        <dbReference type="EMBL" id="CAG9535164.1"/>
    </source>
</evidence>
<evidence type="ECO:0000313" key="10">
    <source>
        <dbReference type="Proteomes" id="UP000746747"/>
    </source>
</evidence>
<feature type="compositionally biased region" description="Basic and acidic residues" evidence="7">
    <location>
        <begin position="355"/>
        <end position="376"/>
    </location>
</feature>
<evidence type="ECO:0000256" key="5">
    <source>
        <dbReference type="ARBA" id="ARBA00042090"/>
    </source>
</evidence>
<dbReference type="OrthoDB" id="442970at2759"/>
<dbReference type="SUPFAM" id="SSF50891">
    <property type="entry name" value="Cyclophilin-like"/>
    <property type="match status" value="1"/>
</dbReference>
<dbReference type="InterPro" id="IPR002130">
    <property type="entry name" value="Cyclophilin-type_PPIase_dom"/>
</dbReference>
<comment type="similarity">
    <text evidence="2">Belongs to the cyclophilin-type PPIase family.</text>
</comment>
<dbReference type="InterPro" id="IPR044666">
    <property type="entry name" value="Cyclophilin_A-like"/>
</dbReference>
<feature type="region of interest" description="Disordered" evidence="7">
    <location>
        <begin position="243"/>
        <end position="296"/>
    </location>
</feature>
<dbReference type="EMBL" id="CAKAEH010001358">
    <property type="protein sequence ID" value="CAG9535164.1"/>
    <property type="molecule type" value="Genomic_DNA"/>
</dbReference>
<dbReference type="CDD" id="cd01925">
    <property type="entry name" value="cyclophilin_CeCYP16-like"/>
    <property type="match status" value="1"/>
</dbReference>
<dbReference type="GO" id="GO:0003755">
    <property type="term" value="F:peptidyl-prolyl cis-trans isomerase activity"/>
    <property type="evidence" value="ECO:0007669"/>
    <property type="project" value="InterPro"/>
</dbReference>
<gene>
    <name evidence="9" type="ORF">CJOHNSTONI_LOCUS5231</name>
</gene>
<dbReference type="PROSITE" id="PS50072">
    <property type="entry name" value="CSA_PPIASE_2"/>
    <property type="match status" value="1"/>
</dbReference>
<feature type="region of interest" description="Disordered" evidence="7">
    <location>
        <begin position="355"/>
        <end position="377"/>
    </location>
</feature>
<organism evidence="9 10">
    <name type="scientific">Cercopithifilaria johnstoni</name>
    <dbReference type="NCBI Taxonomy" id="2874296"/>
    <lineage>
        <taxon>Eukaryota</taxon>
        <taxon>Metazoa</taxon>
        <taxon>Ecdysozoa</taxon>
        <taxon>Nematoda</taxon>
        <taxon>Chromadorea</taxon>
        <taxon>Rhabditida</taxon>
        <taxon>Spirurina</taxon>
        <taxon>Spiruromorpha</taxon>
        <taxon>Filarioidea</taxon>
        <taxon>Onchocercidae</taxon>
        <taxon>Cercopithifilaria</taxon>
    </lineage>
</organism>
<keyword evidence="3" id="KW-0539">Nucleus</keyword>
<evidence type="ECO:0000259" key="8">
    <source>
        <dbReference type="PROSITE" id="PS50072"/>
    </source>
</evidence>
<sequence length="476" mass="54640">MSNIYVNEPATSGKVCMKTTVGDIDIELWSKECPLACRNFIQLCMEGYYNGTIFHRVIPDFIVQGGDPTGTGEGGESIYTASFKNEFHQRLKFNRRGLVGMASGNDGLNGSQFFFTLNATPDLNKKHTLFGKVVGNTLFNMLHLGECATGEDDKPLTKQKILQVEILNNPFSDIVPREKKKDKRKKEKIREKKDAKKNLTLLSFGDEAEEDEIKLLEANEKLKCKSKSAHDILADETLSKELAVPMEELTEPSSAPDIEDNEERETQMERIREKLKKRKRKATGDDRGDEEDEDFESMIKQEMNDRQKKELEKITAEVKLVQKDLKAMLKPKKEKEEIEEEKLLTEATKKHLEMKQKFRENAKVKLKSKDPRRQDETMSMLEKILAGHEGMKSVISVKTSNSEKEEKEREVSVGKLNYDNEEDLDTAEILIHKFVAPEEDSKVSKAKDANLREESEDWYDIMDPRNKINQRRRGVV</sequence>
<dbReference type="PANTHER" id="PTHR45625">
    <property type="entry name" value="PEPTIDYL-PROLYL CIS-TRANS ISOMERASE-RELATED"/>
    <property type="match status" value="1"/>
</dbReference>
<feature type="compositionally biased region" description="Acidic residues" evidence="7">
    <location>
        <begin position="287"/>
        <end position="296"/>
    </location>
</feature>
<dbReference type="InterPro" id="IPR020892">
    <property type="entry name" value="Cyclophilin-type_PPIase_CS"/>
</dbReference>
<evidence type="ECO:0000256" key="4">
    <source>
        <dbReference type="ARBA" id="ARBA00040027"/>
    </source>
</evidence>
<keyword evidence="10" id="KW-1185">Reference proteome</keyword>
<dbReference type="PROSITE" id="PS00170">
    <property type="entry name" value="CSA_PPIASE_1"/>
    <property type="match status" value="1"/>
</dbReference>
<proteinExistence type="inferred from homology"/>
<feature type="region of interest" description="Disordered" evidence="7">
    <location>
        <begin position="439"/>
        <end position="476"/>
    </location>
</feature>
<protein>
    <recommendedName>
        <fullName evidence="4">Spliceosome-associated protein CWC27 homolog</fullName>
    </recommendedName>
    <alternativeName>
        <fullName evidence="5">Probable inactive peptidyl-prolyl cis-trans isomerase CWC27 homolog</fullName>
    </alternativeName>
</protein>
<dbReference type="InterPro" id="IPR029000">
    <property type="entry name" value="Cyclophilin-like_dom_sf"/>
</dbReference>